<evidence type="ECO:0000259" key="1">
    <source>
        <dbReference type="Pfam" id="PF04326"/>
    </source>
</evidence>
<evidence type="ECO:0000313" key="2">
    <source>
        <dbReference type="EMBL" id="MSS17662.1"/>
    </source>
</evidence>
<gene>
    <name evidence="2" type="ORF">FYJ29_07825</name>
</gene>
<dbReference type="Gene3D" id="3.30.950.30">
    <property type="entry name" value="Schlafen, AAA domain"/>
    <property type="match status" value="1"/>
</dbReference>
<reference evidence="2 3" key="1">
    <citation type="submission" date="2019-08" db="EMBL/GenBank/DDBJ databases">
        <title>In-depth cultivation of the pig gut microbiome towards novel bacterial diversity and tailored functional studies.</title>
        <authorList>
            <person name="Wylensek D."/>
            <person name="Hitch T.C.A."/>
            <person name="Clavel T."/>
        </authorList>
    </citation>
    <scope>NUCLEOTIDE SEQUENCE [LARGE SCALE GENOMIC DNA]</scope>
    <source>
        <strain evidence="2 3">Oil-RF-744-WCA-WT-10</strain>
    </source>
</reference>
<accession>A0A6L5XF85</accession>
<dbReference type="InterPro" id="IPR038461">
    <property type="entry name" value="Schlafen_AlbA_2_dom_sf"/>
</dbReference>
<evidence type="ECO:0000313" key="3">
    <source>
        <dbReference type="Proteomes" id="UP000483362"/>
    </source>
</evidence>
<organism evidence="2 3">
    <name type="scientific">Sodaliphilus pleomorphus</name>
    <dbReference type="NCBI Taxonomy" id="2606626"/>
    <lineage>
        <taxon>Bacteria</taxon>
        <taxon>Pseudomonadati</taxon>
        <taxon>Bacteroidota</taxon>
        <taxon>Bacteroidia</taxon>
        <taxon>Bacteroidales</taxon>
        <taxon>Muribaculaceae</taxon>
        <taxon>Sodaliphilus</taxon>
    </lineage>
</organism>
<name>A0A6L5XF85_9BACT</name>
<keyword evidence="3" id="KW-1185">Reference proteome</keyword>
<dbReference type="EMBL" id="VULT01000011">
    <property type="protein sequence ID" value="MSS17662.1"/>
    <property type="molecule type" value="Genomic_DNA"/>
</dbReference>
<dbReference type="AlphaFoldDB" id="A0A6L5XF85"/>
<protein>
    <submittedName>
        <fullName evidence="2">AAA family ATPase</fullName>
    </submittedName>
</protein>
<feature type="domain" description="Schlafen AlbA-2" evidence="1">
    <location>
        <begin position="17"/>
        <end position="140"/>
    </location>
</feature>
<sequence>MNNKYLDIFIHLWNHAENEIVEFKKAEHSFDIDELGKYFSALSNEANLRERECGWIVFGVWDKQHKIVGTSFKEGEVAVNKLKQDMSQHTTDNLIFRDIVPIEVEGKRILLFQVPASPRNIVMHWKGIAYGRDGESLKPLNQAKQDAIRQQPPLPDWSAGLVPNATVEDLDELALAKARIEFKKVHSSNISASEVDAWSDEDFLSHSMMMRDGQLTRAAILLLGKPMSIQKIYPAVAQITWTLEDKDRNVIDYEHFTIPFILTVDKVLAKIRNMTMRELPGGTLFPDTMKQYDEYTIREVMHNAIAHQDYTLQQRIVFVESPDQLYYGNGGSFIPGTVENALEHRGPQLHYRNECLCRGMVNFNMIDTVGRGIRKIYTEQRNRFFPMPDYDIDNEHRTVGVTIYGKMIDEKYTELLKHDTSLTLKECIWLDAVQKHRPLTKEATKYLQDRELVEGKYPNLTISLSVAKLTNQLGHYTKEHGLAKEAIIKLVLQLAHNAGKEGFKRQDAFETLETALPISNSKDKKLRFISNLLVSLNKEGLITMTKVGRRWAITKLGEDKLRLQI</sequence>
<dbReference type="PANTHER" id="PTHR30595:SF6">
    <property type="entry name" value="SCHLAFEN ALBA-2 DOMAIN-CONTAINING PROTEIN"/>
    <property type="match status" value="1"/>
</dbReference>
<proteinExistence type="predicted"/>
<dbReference type="Gene3D" id="3.30.565.60">
    <property type="match status" value="1"/>
</dbReference>
<dbReference type="InterPro" id="IPR007421">
    <property type="entry name" value="Schlafen_AlbA_2_dom"/>
</dbReference>
<dbReference type="Proteomes" id="UP000483362">
    <property type="component" value="Unassembled WGS sequence"/>
</dbReference>
<dbReference type="Pfam" id="PF04326">
    <property type="entry name" value="SLFN_AlbA_2"/>
    <property type="match status" value="1"/>
</dbReference>
<dbReference type="Pfam" id="PF13749">
    <property type="entry name" value="HATPase_c_4"/>
    <property type="match status" value="1"/>
</dbReference>
<comment type="caution">
    <text evidence="2">The sequence shown here is derived from an EMBL/GenBank/DDBJ whole genome shotgun (WGS) entry which is preliminary data.</text>
</comment>
<dbReference type="PANTHER" id="PTHR30595">
    <property type="entry name" value="GLPR-RELATED TRANSCRIPTIONAL REPRESSOR"/>
    <property type="match status" value="1"/>
</dbReference>
<dbReference type="InterPro" id="IPR038475">
    <property type="entry name" value="RecG_C_sf"/>
</dbReference>
<dbReference type="RefSeq" id="WP_154327744.1">
    <property type="nucleotide sequence ID" value="NZ_CP045696.1"/>
</dbReference>